<protein>
    <submittedName>
        <fullName evidence="1">Uncharacterized protein</fullName>
    </submittedName>
</protein>
<sequence length="37" mass="4309">MVRVKLFPLPLRPTNRRSLKRATWFLRAAVALRSSAE</sequence>
<reference evidence="1" key="1">
    <citation type="submission" date="2014-11" db="EMBL/GenBank/DDBJ databases">
        <authorList>
            <person name="Amaro Gonzalez C."/>
        </authorList>
    </citation>
    <scope>NUCLEOTIDE SEQUENCE</scope>
</reference>
<reference evidence="1" key="2">
    <citation type="journal article" date="2015" name="Fish Shellfish Immunol.">
        <title>Early steps in the European eel (Anguilla anguilla)-Vibrio vulnificus interaction in the gills: Role of the RtxA13 toxin.</title>
        <authorList>
            <person name="Callol A."/>
            <person name="Pajuelo D."/>
            <person name="Ebbesson L."/>
            <person name="Teles M."/>
            <person name="MacKenzie S."/>
            <person name="Amaro C."/>
        </authorList>
    </citation>
    <scope>NUCLEOTIDE SEQUENCE</scope>
</reference>
<organism evidence="1">
    <name type="scientific">Anguilla anguilla</name>
    <name type="common">European freshwater eel</name>
    <name type="synonym">Muraena anguilla</name>
    <dbReference type="NCBI Taxonomy" id="7936"/>
    <lineage>
        <taxon>Eukaryota</taxon>
        <taxon>Metazoa</taxon>
        <taxon>Chordata</taxon>
        <taxon>Craniata</taxon>
        <taxon>Vertebrata</taxon>
        <taxon>Euteleostomi</taxon>
        <taxon>Actinopterygii</taxon>
        <taxon>Neopterygii</taxon>
        <taxon>Teleostei</taxon>
        <taxon>Anguilliformes</taxon>
        <taxon>Anguillidae</taxon>
        <taxon>Anguilla</taxon>
    </lineage>
</organism>
<dbReference type="EMBL" id="GBXM01089340">
    <property type="protein sequence ID" value="JAH19237.1"/>
    <property type="molecule type" value="Transcribed_RNA"/>
</dbReference>
<accession>A0A0E9QS44</accession>
<name>A0A0E9QS44_ANGAN</name>
<proteinExistence type="predicted"/>
<dbReference type="AlphaFoldDB" id="A0A0E9QS44"/>
<evidence type="ECO:0000313" key="1">
    <source>
        <dbReference type="EMBL" id="JAH19237.1"/>
    </source>
</evidence>